<dbReference type="AlphaFoldDB" id="B1IIQ6"/>
<evidence type="ECO:0000259" key="4">
    <source>
        <dbReference type="PROSITE" id="PS50943"/>
    </source>
</evidence>
<evidence type="ECO:0000313" key="6">
    <source>
        <dbReference type="Proteomes" id="UP000008541"/>
    </source>
</evidence>
<dbReference type="SUPFAM" id="SSF47413">
    <property type="entry name" value="lambda repressor-like DNA-binding domains"/>
    <property type="match status" value="1"/>
</dbReference>
<dbReference type="GO" id="GO:0003700">
    <property type="term" value="F:DNA-binding transcription factor activity"/>
    <property type="evidence" value="ECO:0007669"/>
    <property type="project" value="TreeGrafter"/>
</dbReference>
<sequence length="81" mass="9092">MKINLKKIREEKNISQSKLAILAGISRSYVSEIESGKKTPSLDMLERIAEALEVCTALLLINNKDCCNCTRHKNKEAKGEE</sequence>
<reference evidence="5 6" key="1">
    <citation type="journal article" date="2007" name="PLoS ONE">
        <title>Analysis of the neurotoxin complex genes in Clostridium botulinum A1-A4 and B1 strains: BoNT/A3, /Ba4 and /B1 clusters are located within plasmids.</title>
        <authorList>
            <person name="Smith T.J."/>
            <person name="Hill K.K."/>
            <person name="Foley B.T."/>
            <person name="Detter J.C."/>
            <person name="Munk A.C."/>
            <person name="Bruce D.C."/>
            <person name="Doggett N.A."/>
            <person name="Smith L.A."/>
            <person name="Marks J.D."/>
            <person name="Xie G."/>
            <person name="Brettin T.S."/>
        </authorList>
    </citation>
    <scope>NUCLEOTIDE SEQUENCE [LARGE SCALE GENOMIC DNA]</scope>
    <source>
        <strain evidence="6">Okra / Type B1</strain>
    </source>
</reference>
<evidence type="ECO:0000256" key="3">
    <source>
        <dbReference type="ARBA" id="ARBA00023163"/>
    </source>
</evidence>
<dbReference type="KEGG" id="cbb:CLD_2092"/>
<dbReference type="Pfam" id="PF01381">
    <property type="entry name" value="HTH_3"/>
    <property type="match status" value="1"/>
</dbReference>
<dbReference type="InterPro" id="IPR001387">
    <property type="entry name" value="Cro/C1-type_HTH"/>
</dbReference>
<dbReference type="PANTHER" id="PTHR46797">
    <property type="entry name" value="HTH-TYPE TRANSCRIPTIONAL REGULATOR"/>
    <property type="match status" value="1"/>
</dbReference>
<dbReference type="PROSITE" id="PS50943">
    <property type="entry name" value="HTH_CROC1"/>
    <property type="match status" value="1"/>
</dbReference>
<dbReference type="SMART" id="SM00530">
    <property type="entry name" value="HTH_XRE"/>
    <property type="match status" value="1"/>
</dbReference>
<keyword evidence="3" id="KW-0804">Transcription</keyword>
<dbReference type="InterPro" id="IPR010982">
    <property type="entry name" value="Lambda_DNA-bd_dom_sf"/>
</dbReference>
<dbReference type="Proteomes" id="UP000008541">
    <property type="component" value="Chromosome"/>
</dbReference>
<gene>
    <name evidence="5" type="ordered locus">CLD_2092</name>
</gene>
<accession>B1IIQ6</accession>
<feature type="domain" description="HTH cro/C1-type" evidence="4">
    <location>
        <begin position="5"/>
        <end position="60"/>
    </location>
</feature>
<protein>
    <submittedName>
        <fullName evidence="5">DNA-binding protein</fullName>
    </submittedName>
</protein>
<evidence type="ECO:0000313" key="5">
    <source>
        <dbReference type="EMBL" id="ACA43871.1"/>
    </source>
</evidence>
<dbReference type="GO" id="GO:0003677">
    <property type="term" value="F:DNA binding"/>
    <property type="evidence" value="ECO:0007669"/>
    <property type="project" value="UniProtKB-KW"/>
</dbReference>
<dbReference type="RefSeq" id="WP_003399441.1">
    <property type="nucleotide sequence ID" value="NC_010516.1"/>
</dbReference>
<dbReference type="PANTHER" id="PTHR46797:SF23">
    <property type="entry name" value="HTH-TYPE TRANSCRIPTIONAL REGULATOR SUTR"/>
    <property type="match status" value="1"/>
</dbReference>
<dbReference type="HOGENOM" id="CLU_066192_29_0_9"/>
<evidence type="ECO:0000256" key="1">
    <source>
        <dbReference type="ARBA" id="ARBA00023015"/>
    </source>
</evidence>
<name>B1IIQ6_CLOBK</name>
<organism evidence="5 6">
    <name type="scientific">Clostridium botulinum (strain Okra / Type B1)</name>
    <dbReference type="NCBI Taxonomy" id="498213"/>
    <lineage>
        <taxon>Bacteria</taxon>
        <taxon>Bacillati</taxon>
        <taxon>Bacillota</taxon>
        <taxon>Clostridia</taxon>
        <taxon>Eubacteriales</taxon>
        <taxon>Clostridiaceae</taxon>
        <taxon>Clostridium</taxon>
    </lineage>
</organism>
<evidence type="ECO:0000256" key="2">
    <source>
        <dbReference type="ARBA" id="ARBA00023125"/>
    </source>
</evidence>
<keyword evidence="1" id="KW-0805">Transcription regulation</keyword>
<proteinExistence type="predicted"/>
<dbReference type="GO" id="GO:0005829">
    <property type="term" value="C:cytosol"/>
    <property type="evidence" value="ECO:0007669"/>
    <property type="project" value="TreeGrafter"/>
</dbReference>
<dbReference type="CDD" id="cd00093">
    <property type="entry name" value="HTH_XRE"/>
    <property type="match status" value="1"/>
</dbReference>
<dbReference type="InterPro" id="IPR050807">
    <property type="entry name" value="TransReg_Diox_bact_type"/>
</dbReference>
<dbReference type="Gene3D" id="1.10.260.40">
    <property type="entry name" value="lambda repressor-like DNA-binding domains"/>
    <property type="match status" value="1"/>
</dbReference>
<dbReference type="EMBL" id="CP000939">
    <property type="protein sequence ID" value="ACA43871.1"/>
    <property type="molecule type" value="Genomic_DNA"/>
</dbReference>
<keyword evidence="2 5" id="KW-0238">DNA-binding</keyword>